<sequence>MTRISSIEGIGNVYADKLARAGITTVENLLLLGSTRQGRKALAEKLQVSDTLVLNWVNKADLFRVKGVGSQYAGLLENAGVDSVPELAQRNPEHLLVQLQEINDARHLVRSMPYLKQVSKWVTRARELPRVVNH</sequence>
<proteinExistence type="predicted"/>
<organism evidence="2 3">
    <name type="scientific">Desulfopila aestuarii DSM 18488</name>
    <dbReference type="NCBI Taxonomy" id="1121416"/>
    <lineage>
        <taxon>Bacteria</taxon>
        <taxon>Pseudomonadati</taxon>
        <taxon>Thermodesulfobacteriota</taxon>
        <taxon>Desulfobulbia</taxon>
        <taxon>Desulfobulbales</taxon>
        <taxon>Desulfocapsaceae</taxon>
        <taxon>Desulfopila</taxon>
    </lineage>
</organism>
<dbReference type="STRING" id="1121416.SAMN02745220_00066"/>
<keyword evidence="3" id="KW-1185">Reference proteome</keyword>
<dbReference type="AlphaFoldDB" id="A0A1M7XVK3"/>
<name>A0A1M7XVK3_9BACT</name>
<reference evidence="2 3" key="1">
    <citation type="submission" date="2016-12" db="EMBL/GenBank/DDBJ databases">
        <authorList>
            <person name="Song W.-J."/>
            <person name="Kurnit D.M."/>
        </authorList>
    </citation>
    <scope>NUCLEOTIDE SEQUENCE [LARGE SCALE GENOMIC DNA]</scope>
    <source>
        <strain evidence="2 3">DSM 18488</strain>
    </source>
</reference>
<evidence type="ECO:0000259" key="1">
    <source>
        <dbReference type="Pfam" id="PF14229"/>
    </source>
</evidence>
<protein>
    <recommendedName>
        <fullName evidence="1">DUF4332 domain-containing protein</fullName>
    </recommendedName>
</protein>
<dbReference type="OrthoDB" id="9794786at2"/>
<dbReference type="Gene3D" id="1.10.150.20">
    <property type="entry name" value="5' to 3' exonuclease, C-terminal subdomain"/>
    <property type="match status" value="2"/>
</dbReference>
<evidence type="ECO:0000313" key="2">
    <source>
        <dbReference type="EMBL" id="SHO42637.1"/>
    </source>
</evidence>
<dbReference type="Proteomes" id="UP000184603">
    <property type="component" value="Unassembled WGS sequence"/>
</dbReference>
<accession>A0A1M7XVK3</accession>
<feature type="domain" description="DUF4332" evidence="1">
    <location>
        <begin position="8"/>
        <end position="128"/>
    </location>
</feature>
<evidence type="ECO:0000313" key="3">
    <source>
        <dbReference type="Proteomes" id="UP000184603"/>
    </source>
</evidence>
<dbReference type="EMBL" id="FRFE01000001">
    <property type="protein sequence ID" value="SHO42637.1"/>
    <property type="molecule type" value="Genomic_DNA"/>
</dbReference>
<dbReference type="InterPro" id="IPR025567">
    <property type="entry name" value="DUF4332"/>
</dbReference>
<gene>
    <name evidence="2" type="ORF">SAMN02745220_00066</name>
</gene>
<dbReference type="Pfam" id="PF14229">
    <property type="entry name" value="DUF4332"/>
    <property type="match status" value="1"/>
</dbReference>
<dbReference type="RefSeq" id="WP_073611450.1">
    <property type="nucleotide sequence ID" value="NZ_FRFE01000001.1"/>
</dbReference>